<evidence type="ECO:0000313" key="2">
    <source>
        <dbReference type="Proteomes" id="UP001234178"/>
    </source>
</evidence>
<sequence>MNPLAMEACICLRSWTRGYCTLPVKMLAIKFSSFIKYLIELPRGRLAPLDRKQFRLVSNPGPLKLTQGFQNEEVLVAETCEKVM</sequence>
<comment type="caution">
    <text evidence="1">The sequence shown here is derived from an EMBL/GenBank/DDBJ whole genome shotgun (WGS) entry which is preliminary data.</text>
</comment>
<protein>
    <submittedName>
        <fullName evidence="1">Uncharacterized protein</fullName>
    </submittedName>
</protein>
<evidence type="ECO:0000313" key="1">
    <source>
        <dbReference type="EMBL" id="KAK4006447.1"/>
    </source>
</evidence>
<name>A0ABQ9Z0M4_9CRUS</name>
<organism evidence="1 2">
    <name type="scientific">Daphnia magna</name>
    <dbReference type="NCBI Taxonomy" id="35525"/>
    <lineage>
        <taxon>Eukaryota</taxon>
        <taxon>Metazoa</taxon>
        <taxon>Ecdysozoa</taxon>
        <taxon>Arthropoda</taxon>
        <taxon>Crustacea</taxon>
        <taxon>Branchiopoda</taxon>
        <taxon>Diplostraca</taxon>
        <taxon>Cladocera</taxon>
        <taxon>Anomopoda</taxon>
        <taxon>Daphniidae</taxon>
        <taxon>Daphnia</taxon>
    </lineage>
</organism>
<proteinExistence type="predicted"/>
<reference evidence="1 2" key="1">
    <citation type="journal article" date="2023" name="Nucleic Acids Res.">
        <title>The hologenome of Daphnia magna reveals possible DNA methylation and microbiome-mediated evolution of the host genome.</title>
        <authorList>
            <person name="Chaturvedi A."/>
            <person name="Li X."/>
            <person name="Dhandapani V."/>
            <person name="Marshall H."/>
            <person name="Kissane S."/>
            <person name="Cuenca-Cambronero M."/>
            <person name="Asole G."/>
            <person name="Calvet F."/>
            <person name="Ruiz-Romero M."/>
            <person name="Marangio P."/>
            <person name="Guigo R."/>
            <person name="Rago D."/>
            <person name="Mirbahai L."/>
            <person name="Eastwood N."/>
            <person name="Colbourne J.K."/>
            <person name="Zhou J."/>
            <person name="Mallon E."/>
            <person name="Orsini L."/>
        </authorList>
    </citation>
    <scope>NUCLEOTIDE SEQUENCE [LARGE SCALE GENOMIC DNA]</scope>
    <source>
        <strain evidence="1">LRV0_1</strain>
    </source>
</reference>
<dbReference type="Proteomes" id="UP001234178">
    <property type="component" value="Unassembled WGS sequence"/>
</dbReference>
<keyword evidence="2" id="KW-1185">Reference proteome</keyword>
<gene>
    <name evidence="1" type="ORF">OUZ56_011600</name>
</gene>
<accession>A0ABQ9Z0M4</accession>
<dbReference type="EMBL" id="JAOYFB010000002">
    <property type="protein sequence ID" value="KAK4006447.1"/>
    <property type="molecule type" value="Genomic_DNA"/>
</dbReference>